<evidence type="ECO:0000256" key="4">
    <source>
        <dbReference type="ARBA" id="ARBA00022989"/>
    </source>
</evidence>
<evidence type="ECO:0000256" key="3">
    <source>
        <dbReference type="ARBA" id="ARBA00022692"/>
    </source>
</evidence>
<keyword evidence="4 7" id="KW-1133">Transmembrane helix</keyword>
<evidence type="ECO:0000256" key="5">
    <source>
        <dbReference type="ARBA" id="ARBA00023136"/>
    </source>
</evidence>
<evidence type="ECO:0000256" key="2">
    <source>
        <dbReference type="ARBA" id="ARBA00022475"/>
    </source>
</evidence>
<evidence type="ECO:0000256" key="7">
    <source>
        <dbReference type="SAM" id="Phobius"/>
    </source>
</evidence>
<feature type="compositionally biased region" description="Basic and acidic residues" evidence="6">
    <location>
        <begin position="811"/>
        <end position="821"/>
    </location>
</feature>
<dbReference type="InterPro" id="IPR050545">
    <property type="entry name" value="Mycobact_MmpL"/>
</dbReference>
<dbReference type="GO" id="GO:0005886">
    <property type="term" value="C:plasma membrane"/>
    <property type="evidence" value="ECO:0007669"/>
    <property type="project" value="UniProtKB-SubCell"/>
</dbReference>
<dbReference type="SUPFAM" id="SSF82866">
    <property type="entry name" value="Multidrug efflux transporter AcrB transmembrane domain"/>
    <property type="match status" value="2"/>
</dbReference>
<feature type="transmembrane region" description="Helical" evidence="7">
    <location>
        <begin position="260"/>
        <end position="280"/>
    </location>
</feature>
<protein>
    <submittedName>
        <fullName evidence="9">MMPL family transporter</fullName>
    </submittedName>
</protein>
<accession>A0A5M6D8C3</accession>
<feature type="transmembrane region" description="Helical" evidence="7">
    <location>
        <begin position="432"/>
        <end position="452"/>
    </location>
</feature>
<name>A0A5M6D8C3_9BACT</name>
<evidence type="ECO:0000313" key="10">
    <source>
        <dbReference type="Proteomes" id="UP000324479"/>
    </source>
</evidence>
<feature type="transmembrane region" description="Helical" evidence="7">
    <location>
        <begin position="658"/>
        <end position="675"/>
    </location>
</feature>
<dbReference type="Gene3D" id="1.20.1640.10">
    <property type="entry name" value="Multidrug efflux transporter AcrB transmembrane domain"/>
    <property type="match status" value="2"/>
</dbReference>
<evidence type="ECO:0000256" key="1">
    <source>
        <dbReference type="ARBA" id="ARBA00004651"/>
    </source>
</evidence>
<proteinExistence type="predicted"/>
<evidence type="ECO:0000259" key="8">
    <source>
        <dbReference type="Pfam" id="PF03176"/>
    </source>
</evidence>
<feature type="transmembrane region" description="Helical" evidence="7">
    <location>
        <begin position="286"/>
        <end position="311"/>
    </location>
</feature>
<feature type="transmembrane region" description="Helical" evidence="7">
    <location>
        <begin position="755"/>
        <end position="777"/>
    </location>
</feature>
<feature type="transmembrane region" description="Helical" evidence="7">
    <location>
        <begin position="332"/>
        <end position="356"/>
    </location>
</feature>
<feature type="domain" description="Membrane transport protein MMPL" evidence="8">
    <location>
        <begin position="146"/>
        <end position="434"/>
    </location>
</feature>
<keyword evidence="10" id="KW-1185">Reference proteome</keyword>
<feature type="domain" description="Membrane transport protein MMPL" evidence="8">
    <location>
        <begin position="560"/>
        <end position="782"/>
    </location>
</feature>
<feature type="region of interest" description="Disordered" evidence="6">
    <location>
        <begin position="798"/>
        <end position="821"/>
    </location>
</feature>
<dbReference type="Proteomes" id="UP000324479">
    <property type="component" value="Unassembled WGS sequence"/>
</dbReference>
<feature type="transmembrane region" description="Helical" evidence="7">
    <location>
        <begin position="632"/>
        <end position="651"/>
    </location>
</feature>
<keyword evidence="5 7" id="KW-0472">Membrane</keyword>
<keyword evidence="2" id="KW-1003">Cell membrane</keyword>
<evidence type="ECO:0000256" key="6">
    <source>
        <dbReference type="SAM" id="MobiDB-lite"/>
    </source>
</evidence>
<dbReference type="Pfam" id="PF03176">
    <property type="entry name" value="MMPL"/>
    <property type="match status" value="2"/>
</dbReference>
<dbReference type="PANTHER" id="PTHR33406:SF12">
    <property type="entry name" value="BLR2997 PROTEIN"/>
    <property type="match status" value="1"/>
</dbReference>
<keyword evidence="3 7" id="KW-0812">Transmembrane</keyword>
<comment type="subcellular location">
    <subcellularLocation>
        <location evidence="1">Cell membrane</location>
        <topology evidence="1">Multi-pass membrane protein</topology>
    </subcellularLocation>
</comment>
<dbReference type="InterPro" id="IPR004869">
    <property type="entry name" value="MMPL_dom"/>
</dbReference>
<sequence>MGEERSLRTRYMRRMAVGAVILAILAVPAIVHSRAAIDGLLNRPIDWVPDSLPEKAAFNDLARRFVVSEVVLISWPGATVDSESLRQVTDAFDSLARHAGDTIDAQAPPRELNVDPSMPGATQLQAIRELCGNAHPFLNVKSGPTVVAQMTEAPSSLSEVSAIARLKGFLIGPNGEQTCVVVSLDDAAQSHRRDLFPLMRSLIADVAQVDQSQVAMVGGPRDGADVDAASIRSINVFAPPSAVLAAVICFICLRSIPLTLAITVIAVIGEGLVLALVYYTGTPMNAVLIVLPPLIFVLTISAGIHLSNYFIDASHEFPELSPSQAARRALRAGIVPCFLATGTTVVGLGSLMLVRIEPIRVFGFVSSIGVLSTLFLLLIVLPGAMILSREWSERKLSKRLKYRESDQEPEPGPPHTRGPVFNWVRTRLSRPWPIIIFFLLLAGSLASGLFSLETSVNLLRMFQPGSPIRNEYAWFEENVGATSTAELLIRFPPLQEQDNPLDRLEVVRNVHLASIQSEPVGGVISAISFIRTLPSGRSLSASATRAAVAKMIRDEESGLGQLGMISRDEDSEVWRVTLRLWEPHDVDYSVSLEQIRETVQQAIEESTLHPTFTLTGPAVVVHEAQIVLLGDLFRSFLTAFAVVGVVMVFVLRSLRGGLIAMIPNLFPTVALFGWMGLRQVPLDIGSVMSASVALGIAVDDTVHLLSRFGSRRAQGLGQIRAAHGALAQCGWAMLQTTMVCGLSLMVYWFSDFVPTSQFALLMFGLLSAALFGDVFLLPSLMASPLGHYLAKTVGSDPKARLEHDDESEPPVDARRITPHQE</sequence>
<dbReference type="EMBL" id="VWOX01000005">
    <property type="protein sequence ID" value="KAA5543794.1"/>
    <property type="molecule type" value="Genomic_DNA"/>
</dbReference>
<reference evidence="9 10" key="1">
    <citation type="submission" date="2019-08" db="EMBL/GenBank/DDBJ databases">
        <authorList>
            <person name="Dhanesh K."/>
            <person name="Kumar G."/>
            <person name="Sasikala C."/>
            <person name="Venkata Ramana C."/>
        </authorList>
    </citation>
    <scope>NUCLEOTIDE SEQUENCE [LARGE SCALE GENOMIC DNA]</scope>
    <source>
        <strain evidence="9 10">JC645</strain>
    </source>
</reference>
<dbReference type="AlphaFoldDB" id="A0A5M6D8C3"/>
<feature type="transmembrane region" description="Helical" evidence="7">
    <location>
        <begin position="362"/>
        <end position="387"/>
    </location>
</feature>
<feature type="transmembrane region" description="Helical" evidence="7">
    <location>
        <begin position="725"/>
        <end position="749"/>
    </location>
</feature>
<evidence type="ECO:0000313" key="9">
    <source>
        <dbReference type="EMBL" id="KAA5543794.1"/>
    </source>
</evidence>
<organism evidence="9 10">
    <name type="scientific">Roseiconus nitratireducens</name>
    <dbReference type="NCBI Taxonomy" id="2605748"/>
    <lineage>
        <taxon>Bacteria</taxon>
        <taxon>Pseudomonadati</taxon>
        <taxon>Planctomycetota</taxon>
        <taxon>Planctomycetia</taxon>
        <taxon>Pirellulales</taxon>
        <taxon>Pirellulaceae</taxon>
        <taxon>Roseiconus</taxon>
    </lineage>
</organism>
<gene>
    <name evidence="9" type="ORF">FYK55_11505</name>
</gene>
<comment type="caution">
    <text evidence="9">The sequence shown here is derived from an EMBL/GenBank/DDBJ whole genome shotgun (WGS) entry which is preliminary data.</text>
</comment>
<dbReference type="PANTHER" id="PTHR33406">
    <property type="entry name" value="MEMBRANE PROTEIN MJ1562-RELATED"/>
    <property type="match status" value="1"/>
</dbReference>